<dbReference type="SUPFAM" id="SSF50978">
    <property type="entry name" value="WD40 repeat-like"/>
    <property type="match status" value="2"/>
</dbReference>
<name>A0AB34IFM8_PRYPA</name>
<keyword evidence="4" id="KW-1185">Reference proteome</keyword>
<sequence length="2025" mass="219382">MRSTSGGDACKRYEATADPTFVGEVDLGPPKDPVAPQQHVRRARAEFALQPGNTNSPLPIVTERESELTEMTSPHQSNRSNVSNPSTRSHHSQRGEPTPLLCKSGPPSADLILQRSCTINRALAHKVVPEESDLAERLKAMRSKKSMANVAGFALKLCRLKHQAHERSESKSPIPMISTVKRASSHKKDITLATAPAHASTKKIKLAHGTTKIMKELDEVVVSVALSEDSTLCAAGTVAAYAVVFTTATGTEVSRFRLSSGVNAVSFLGTGDYTSLVAGSFGGVVYSFYSGYPLSDGSSPRANSDMSVQFGEGQCVYCVATALGGTRLCAGGKAGLVTVYIVELRRAAAARLTEAFRFEAVGEVLSIAVDSSFTILATGGDQKVLQLWTLPTVHQDEMGRTSVVDALFSSVGQFACRAQIHSVSLTGDGSMLAVGTSENTEVYLLHSPPRDAPARPTLRGRASSLRRTSSAKGSMSLLRAMGAAQSMVENAITRPLLPTPAPAIVVEPLLLLELPAHQGGVAFAAKGSILVVGGGFQTTVLSLRTGGSLFSMKQSGRVRCVALTPDGEFMALGGFDKVASVYAVGSGAETHVIDAALSNPTGEMIYTASSTDANRDGSSDASASARDSVSTTNGEPPTIIDAETTEAPAMDGFSSGEATPVARRTRWRVGPGRSPAGARASEVNTSFGRRFSIGRQSSEQSSAGELHKWGTRKRVEVPVAEPSAPPKAQRAKRSEIRPTTVRSVHMSADCKWLAVGCDNGRTGKVKLYNAASSELLNEWEHPKAVWVVRLSSDGSLLASAGYDCKLTVYAAHRPIEVAPAVVSFDGDKGPAFVWTCNFSANDQILCTGCWNATASMYSVETTLNDVEELVAIKLTLVGLVHRSDRVYATDVDGEGKHMLVGGRDKRVALYRVAEEQRIVSFNALAQATRQHSAPTPEPVTPPPAAEGGSKKISMCRWSKLANSSQKIMEKIRKEPTMVWEVPSEDFVYSVTLSHDLSHAAFGGTARSVVVLDGRSGAKMFELSFPSTVWTVQLAIASSPPRHMLAIGGESPTLSVIDVGSRQVELELPVQAELYSVCLASTCLAYNSQGTAQVYGASNLGFAWHDRPSFNTMTKLIRSLVYDERTLLRCIGAILQRHPTVVNTTRTWHRPEVGPTLLHWVVQHTSSQRLLELMLQTKCWLAMSPDAQLRTVLDPALEVGRSALLLNSLTAQRFLPLPGPTQMITKVLPHWAGQFPSEFLHLIAHFPLQPEPEILGGDDTQGVLLPHRLIRGSEWRCPRHLWAEDLQQFSLKNTNTNVKQKGSPIDPVSEETPMRVGPFRILPVAISDINDVGFGVTFQHPGRGGRYVIDVNARPLSNVLLPVDGVQMDSIDVGVGMLSPGFPVTLSPADKVAAKIPEASAHFAFGYPLPTVCAKPDADLSDPRALCCLVGFFVYMDAKGQVIGVSALSSGPGLHFTGPDSLQALKPRLRATLYEQERVMPVTFADFLNRGIEGFCWVGPGEAFSSDSGCREDVLSHEEARDAWPHGAFLYLYGSDMVHRDCYFAVTDAPQETIEQARREQQLGQAVPDGFSRAGLGGVEAKRVGFEGFAGHEGYGGLSPLQLVLNAVQSTNDFGVFNAAPLKILLDFKWNAFAEKVYVRLCLIKTFDFLVAISYRMTATNYVGLTLDELARESAAFFVGHTVGWMWTTTAMLRREVPDAIAAVRHLPKQTFPEQMFTLLSAAVTTSNLLTSALVLYTRTIKGAIVQEGWMTEKQMKFMHAVAILTDCGTTVVSFRGFLRFGALIHLVMTVIVDIVPFLSLLSIVMLGFTLSLKLVTESVDGTDELWDRYSFWSSIATSIDMGLYAATISPEAMHEPTVLAFYFPYMIVVQVVLLNLLIAIMGSSHTTIGNDAALVARYQRARLIVRLEQAVKWKPFDSSRYLGALFRGLRSLFFPTVKEKHICPKWLHVLTPTTHDIDELRLLSDNHGSSVGSTSPHLDARLDALQRAVEEMSRRLDQLPNELAERGRSTPRELMELRDGQAPPA</sequence>
<evidence type="ECO:0000256" key="2">
    <source>
        <dbReference type="SAM" id="Phobius"/>
    </source>
</evidence>
<gene>
    <name evidence="3" type="ORF">AB1Y20_016315</name>
</gene>
<dbReference type="EMBL" id="JBGBPQ010000029">
    <property type="protein sequence ID" value="KAL1496359.1"/>
    <property type="molecule type" value="Genomic_DNA"/>
</dbReference>
<evidence type="ECO:0000313" key="3">
    <source>
        <dbReference type="EMBL" id="KAL1496359.1"/>
    </source>
</evidence>
<reference evidence="3 4" key="1">
    <citation type="journal article" date="2024" name="Science">
        <title>Giant polyketide synthase enzymes in the biosynthesis of giant marine polyether toxins.</title>
        <authorList>
            <person name="Fallon T.R."/>
            <person name="Shende V.V."/>
            <person name="Wierzbicki I.H."/>
            <person name="Pendleton A.L."/>
            <person name="Watervoot N.F."/>
            <person name="Auber R.P."/>
            <person name="Gonzalez D.J."/>
            <person name="Wisecaver J.H."/>
            <person name="Moore B.S."/>
        </authorList>
    </citation>
    <scope>NUCLEOTIDE SEQUENCE [LARGE SCALE GENOMIC DNA]</scope>
    <source>
        <strain evidence="3 4">12B1</strain>
    </source>
</reference>
<dbReference type="Pfam" id="PF00400">
    <property type="entry name" value="WD40"/>
    <property type="match status" value="1"/>
</dbReference>
<proteinExistence type="predicted"/>
<evidence type="ECO:0000313" key="4">
    <source>
        <dbReference type="Proteomes" id="UP001515480"/>
    </source>
</evidence>
<dbReference type="Proteomes" id="UP001515480">
    <property type="component" value="Unassembled WGS sequence"/>
</dbReference>
<keyword evidence="2" id="KW-1133">Transmembrane helix</keyword>
<feature type="transmembrane region" description="Helical" evidence="2">
    <location>
        <begin position="1829"/>
        <end position="1847"/>
    </location>
</feature>
<feature type="region of interest" description="Disordered" evidence="1">
    <location>
        <begin position="718"/>
        <end position="737"/>
    </location>
</feature>
<feature type="compositionally biased region" description="Basic and acidic residues" evidence="1">
    <location>
        <begin position="2001"/>
        <end position="2019"/>
    </location>
</feature>
<feature type="transmembrane region" description="Helical" evidence="2">
    <location>
        <begin position="1715"/>
        <end position="1736"/>
    </location>
</feature>
<dbReference type="PANTHER" id="PTHR19879">
    <property type="entry name" value="TRANSCRIPTION INITIATION FACTOR TFIID"/>
    <property type="match status" value="1"/>
</dbReference>
<accession>A0AB34IFM8</accession>
<dbReference type="InterPro" id="IPR036322">
    <property type="entry name" value="WD40_repeat_dom_sf"/>
</dbReference>
<organism evidence="3 4">
    <name type="scientific">Prymnesium parvum</name>
    <name type="common">Toxic golden alga</name>
    <dbReference type="NCBI Taxonomy" id="97485"/>
    <lineage>
        <taxon>Eukaryota</taxon>
        <taxon>Haptista</taxon>
        <taxon>Haptophyta</taxon>
        <taxon>Prymnesiophyceae</taxon>
        <taxon>Prymnesiales</taxon>
        <taxon>Prymnesiaceae</taxon>
        <taxon>Prymnesium</taxon>
    </lineage>
</organism>
<feature type="compositionally biased region" description="Polar residues" evidence="1">
    <location>
        <begin position="69"/>
        <end position="87"/>
    </location>
</feature>
<comment type="caution">
    <text evidence="3">The sequence shown here is derived from an EMBL/GenBank/DDBJ whole genome shotgun (WGS) entry which is preliminary data.</text>
</comment>
<feature type="region of interest" description="Disordered" evidence="1">
    <location>
        <begin position="928"/>
        <end position="951"/>
    </location>
</feature>
<feature type="transmembrane region" description="Helical" evidence="2">
    <location>
        <begin position="1757"/>
        <end position="1777"/>
    </location>
</feature>
<feature type="compositionally biased region" description="Low complexity" evidence="1">
    <location>
        <begin position="619"/>
        <end position="630"/>
    </location>
</feature>
<dbReference type="SUPFAM" id="SSF50969">
    <property type="entry name" value="YVTN repeat-like/Quinoprotein amine dehydrogenase"/>
    <property type="match status" value="1"/>
</dbReference>
<protein>
    <submittedName>
        <fullName evidence="3">Uncharacterized protein</fullName>
    </submittedName>
</protein>
<dbReference type="SMART" id="SM00320">
    <property type="entry name" value="WD40"/>
    <property type="match status" value="11"/>
</dbReference>
<feature type="transmembrane region" description="Helical" evidence="2">
    <location>
        <begin position="1859"/>
        <end position="1880"/>
    </location>
</feature>
<feature type="region of interest" description="Disordered" evidence="1">
    <location>
        <begin position="1"/>
        <end position="39"/>
    </location>
</feature>
<keyword evidence="2" id="KW-0812">Transmembrane</keyword>
<feature type="transmembrane region" description="Helical" evidence="2">
    <location>
        <begin position="1783"/>
        <end position="1808"/>
    </location>
</feature>
<evidence type="ECO:0000256" key="1">
    <source>
        <dbReference type="SAM" id="MobiDB-lite"/>
    </source>
</evidence>
<feature type="region of interest" description="Disordered" evidence="1">
    <location>
        <begin position="609"/>
        <end position="639"/>
    </location>
</feature>
<dbReference type="InterPro" id="IPR015943">
    <property type="entry name" value="WD40/YVTN_repeat-like_dom_sf"/>
</dbReference>
<dbReference type="InterPro" id="IPR001680">
    <property type="entry name" value="WD40_rpt"/>
</dbReference>
<feature type="region of interest" description="Disordered" evidence="1">
    <location>
        <begin position="447"/>
        <end position="469"/>
    </location>
</feature>
<feature type="region of interest" description="Disordered" evidence="1">
    <location>
        <begin position="65"/>
        <end position="107"/>
    </location>
</feature>
<keyword evidence="2" id="KW-0472">Membrane</keyword>
<dbReference type="InterPro" id="IPR011044">
    <property type="entry name" value="Quino_amine_DH_bsu"/>
</dbReference>
<dbReference type="PANTHER" id="PTHR19879:SF9">
    <property type="entry name" value="TRANSCRIPTION INITIATION FACTOR TFIID SUBUNIT 5"/>
    <property type="match status" value="1"/>
</dbReference>
<feature type="region of interest" description="Disordered" evidence="1">
    <location>
        <begin position="2001"/>
        <end position="2025"/>
    </location>
</feature>
<feature type="compositionally biased region" description="Pro residues" evidence="1">
    <location>
        <begin position="935"/>
        <end position="944"/>
    </location>
</feature>
<dbReference type="Gene3D" id="2.130.10.10">
    <property type="entry name" value="YVTN repeat-like/Quinoprotein amine dehydrogenase"/>
    <property type="match status" value="4"/>
</dbReference>